<dbReference type="Gene3D" id="3.40.50.1000">
    <property type="entry name" value="HAD superfamily/HAD-like"/>
    <property type="match status" value="1"/>
</dbReference>
<comment type="similarity">
    <text evidence="2">Belongs to the pyrimidine 5'-nucleotidase family.</text>
</comment>
<dbReference type="EMBL" id="MU827897">
    <property type="protein sequence ID" value="KAJ7315273.1"/>
    <property type="molecule type" value="Genomic_DNA"/>
</dbReference>
<evidence type="ECO:0000313" key="9">
    <source>
        <dbReference type="EMBL" id="KAJ7315273.1"/>
    </source>
</evidence>
<evidence type="ECO:0000256" key="1">
    <source>
        <dbReference type="ARBA" id="ARBA00000815"/>
    </source>
</evidence>
<keyword evidence="8" id="KW-0546">Nucleotide metabolism</keyword>
<dbReference type="Pfam" id="PF05822">
    <property type="entry name" value="UMPH-1"/>
    <property type="match status" value="2"/>
</dbReference>
<evidence type="ECO:0000256" key="7">
    <source>
        <dbReference type="ARBA" id="ARBA00022842"/>
    </source>
</evidence>
<evidence type="ECO:0000256" key="2">
    <source>
        <dbReference type="ARBA" id="ARBA00008389"/>
    </source>
</evidence>
<dbReference type="InterPro" id="IPR006434">
    <property type="entry name" value="Pyrimidine_nucleotidase_eu"/>
</dbReference>
<dbReference type="EC" id="3.1.3.5" evidence="3"/>
<dbReference type="SUPFAM" id="SSF56784">
    <property type="entry name" value="HAD-like"/>
    <property type="match status" value="1"/>
</dbReference>
<evidence type="ECO:0000256" key="5">
    <source>
        <dbReference type="ARBA" id="ARBA00022741"/>
    </source>
</evidence>
<evidence type="ECO:0000256" key="3">
    <source>
        <dbReference type="ARBA" id="ARBA00012643"/>
    </source>
</evidence>
<dbReference type="InterPro" id="IPR036412">
    <property type="entry name" value="HAD-like_sf"/>
</dbReference>
<protein>
    <recommendedName>
        <fullName evidence="3">5'-nucleotidase</fullName>
        <ecNumber evidence="3">3.1.3.5</ecNumber>
    </recommendedName>
</protein>
<dbReference type="GO" id="GO:0009117">
    <property type="term" value="P:nucleotide metabolic process"/>
    <property type="evidence" value="ECO:0007669"/>
    <property type="project" value="UniProtKB-KW"/>
</dbReference>
<sequence length="255" mass="28976">MFGIAAVGLSAVAGYGVYKYVQGKQNARKIKEAVDEMIKNIDKPNVYIRDSVGVREKLKLLYEGGPEKAARSSQTLIRHSQNLSSMEKKAAQCMVSSRAASCSQNHTEKRPKKLKEKYMPIEFSELSSEEKLPHMVEWWTKSHELLTELGIKKDILSQVVEDAPIALRWTKGNELITELKLKQSQIPEIVKDAHIALRDGVEWFFVKLHEKNVPLLIISGGLGDVIKEVIDQQSTMYDNVNIVANFFKFEQVRFK</sequence>
<dbReference type="GO" id="GO:0005737">
    <property type="term" value="C:cytoplasm"/>
    <property type="evidence" value="ECO:0007669"/>
    <property type="project" value="InterPro"/>
</dbReference>
<dbReference type="Gene3D" id="1.10.150.340">
    <property type="entry name" value="Pyrimidine 5'-nucleotidase (UMPH-1), N-terminal domain"/>
    <property type="match status" value="1"/>
</dbReference>
<keyword evidence="6 9" id="KW-0378">Hydrolase</keyword>
<dbReference type="GO" id="GO:0000287">
    <property type="term" value="F:magnesium ion binding"/>
    <property type="evidence" value="ECO:0007669"/>
    <property type="project" value="InterPro"/>
</dbReference>
<evidence type="ECO:0000256" key="6">
    <source>
        <dbReference type="ARBA" id="ARBA00022801"/>
    </source>
</evidence>
<reference evidence="9" key="1">
    <citation type="submission" date="2023-01" db="EMBL/GenBank/DDBJ databases">
        <title>Genome assembly of the deep-sea coral Lophelia pertusa.</title>
        <authorList>
            <person name="Herrera S."/>
            <person name="Cordes E."/>
        </authorList>
    </citation>
    <scope>NUCLEOTIDE SEQUENCE</scope>
    <source>
        <strain evidence="9">USNM1676648</strain>
        <tissue evidence="9">Polyp</tissue>
    </source>
</reference>
<evidence type="ECO:0000256" key="8">
    <source>
        <dbReference type="ARBA" id="ARBA00023080"/>
    </source>
</evidence>
<dbReference type="PANTHER" id="PTHR13045:SF0">
    <property type="entry name" value="7-METHYLGUANOSINE PHOSPHATE-SPECIFIC 5'-NUCLEOTIDASE"/>
    <property type="match status" value="1"/>
</dbReference>
<name>A0A9W9Y8D6_9CNID</name>
<accession>A0A9W9Y8D6</accession>
<keyword evidence="4" id="KW-0479">Metal-binding</keyword>
<keyword evidence="5" id="KW-0547">Nucleotide-binding</keyword>
<dbReference type="GO" id="GO:0000166">
    <property type="term" value="F:nucleotide binding"/>
    <property type="evidence" value="ECO:0007669"/>
    <property type="project" value="UniProtKB-KW"/>
</dbReference>
<organism evidence="9 10">
    <name type="scientific">Desmophyllum pertusum</name>
    <dbReference type="NCBI Taxonomy" id="174260"/>
    <lineage>
        <taxon>Eukaryota</taxon>
        <taxon>Metazoa</taxon>
        <taxon>Cnidaria</taxon>
        <taxon>Anthozoa</taxon>
        <taxon>Hexacorallia</taxon>
        <taxon>Scleractinia</taxon>
        <taxon>Caryophylliina</taxon>
        <taxon>Caryophylliidae</taxon>
        <taxon>Desmophyllum</taxon>
    </lineage>
</organism>
<dbReference type="FunFam" id="1.10.150.340:FF:000001">
    <property type="entry name" value="Cytosolic 5-nucleotidase 3-like"/>
    <property type="match status" value="1"/>
</dbReference>
<keyword evidence="7" id="KW-0460">Magnesium</keyword>
<comment type="caution">
    <text evidence="9">The sequence shown here is derived from an EMBL/GenBank/DDBJ whole genome shotgun (WGS) entry which is preliminary data.</text>
</comment>
<dbReference type="AlphaFoldDB" id="A0A9W9Y8D6"/>
<keyword evidence="10" id="KW-1185">Reference proteome</keyword>
<gene>
    <name evidence="9" type="primary">NT5C3B_4</name>
    <name evidence="9" type="ORF">OS493_038794</name>
</gene>
<dbReference type="OrthoDB" id="10014216at2759"/>
<dbReference type="Proteomes" id="UP001163046">
    <property type="component" value="Unassembled WGS sequence"/>
</dbReference>
<evidence type="ECO:0000256" key="4">
    <source>
        <dbReference type="ARBA" id="ARBA00022723"/>
    </source>
</evidence>
<dbReference type="PANTHER" id="PTHR13045">
    <property type="entry name" value="5'-NUCLEOTIDASE"/>
    <property type="match status" value="1"/>
</dbReference>
<dbReference type="InterPro" id="IPR023214">
    <property type="entry name" value="HAD_sf"/>
</dbReference>
<proteinExistence type="inferred from homology"/>
<dbReference type="GO" id="GO:0008253">
    <property type="term" value="F:5'-nucleotidase activity"/>
    <property type="evidence" value="ECO:0007669"/>
    <property type="project" value="UniProtKB-EC"/>
</dbReference>
<comment type="catalytic activity">
    <reaction evidence="1">
        <text>a ribonucleoside 5'-phosphate + H2O = a ribonucleoside + phosphate</text>
        <dbReference type="Rhea" id="RHEA:12484"/>
        <dbReference type="ChEBI" id="CHEBI:15377"/>
        <dbReference type="ChEBI" id="CHEBI:18254"/>
        <dbReference type="ChEBI" id="CHEBI:43474"/>
        <dbReference type="ChEBI" id="CHEBI:58043"/>
        <dbReference type="EC" id="3.1.3.5"/>
    </reaction>
</comment>
<evidence type="ECO:0000313" key="10">
    <source>
        <dbReference type="Proteomes" id="UP001163046"/>
    </source>
</evidence>